<organism evidence="4 5">
    <name type="scientific">Merdimmobilis hominis</name>
    <dbReference type="NCBI Taxonomy" id="2897707"/>
    <lineage>
        <taxon>Bacteria</taxon>
        <taxon>Bacillati</taxon>
        <taxon>Bacillota</taxon>
        <taxon>Clostridia</taxon>
        <taxon>Eubacteriales</taxon>
        <taxon>Oscillospiraceae</taxon>
        <taxon>Merdimmobilis</taxon>
    </lineage>
</organism>
<reference evidence="4" key="1">
    <citation type="submission" date="2020-08" db="EMBL/GenBank/DDBJ databases">
        <authorList>
            <person name="Cejkova D."/>
            <person name="Kubasova T."/>
            <person name="Jahodarova E."/>
            <person name="Rychlik I."/>
        </authorList>
    </citation>
    <scope>NUCLEOTIDE SEQUENCE</scope>
    <source>
        <strain evidence="4">An559</strain>
    </source>
</reference>
<feature type="transmembrane region" description="Helical" evidence="1">
    <location>
        <begin position="58"/>
        <end position="79"/>
    </location>
</feature>
<evidence type="ECO:0000313" key="5">
    <source>
        <dbReference type="Proteomes" id="UP000774750"/>
    </source>
</evidence>
<dbReference type="EMBL" id="JACJKY010000040">
    <property type="protein sequence ID" value="MBM6922005.1"/>
    <property type="molecule type" value="Genomic_DNA"/>
</dbReference>
<sequence length="225" mass="24173">MKKVSSILWGIVLIAAGVVLALNVFNIMDINIFFDGWWTLFIIVPCAIGLFTEREKTGNIIGIAVGVFLLLCCQDILSFSMLWKLLVPAIIVIIGLKMVFTGLFGNKANEIIAKIKQNGGETKVGCATFSGCDLNYDGEVFEGAELTATFGGVKCDLRNAIIEKDCAIQVSAIFGGIDIFVPDNINVKVSSNCIFGGISNKTSVHKDAPTIYISGTCMFGGVEIK</sequence>
<dbReference type="PANTHER" id="PTHR40763:SF5">
    <property type="entry name" value="MEMBRANE PROTEIN"/>
    <property type="match status" value="1"/>
</dbReference>
<evidence type="ECO:0000256" key="1">
    <source>
        <dbReference type="SAM" id="Phobius"/>
    </source>
</evidence>
<dbReference type="AlphaFoldDB" id="A0A938XAA3"/>
<dbReference type="PANTHER" id="PTHR40763">
    <property type="entry name" value="MEMBRANE PROTEIN-RELATED"/>
    <property type="match status" value="1"/>
</dbReference>
<keyword evidence="1" id="KW-1133">Transmembrane helix</keyword>
<feature type="domain" description="Cell wall-active antibiotics response LiaF-like C-terminal" evidence="2">
    <location>
        <begin position="141"/>
        <end position="201"/>
    </location>
</feature>
<gene>
    <name evidence="4" type="ORF">H6A12_12740</name>
</gene>
<dbReference type="InterPro" id="IPR024425">
    <property type="entry name" value="LiaF-like_C"/>
</dbReference>
<evidence type="ECO:0008006" key="6">
    <source>
        <dbReference type="Google" id="ProtNLM"/>
    </source>
</evidence>
<dbReference type="Proteomes" id="UP000774750">
    <property type="component" value="Unassembled WGS sequence"/>
</dbReference>
<keyword evidence="5" id="KW-1185">Reference proteome</keyword>
<feature type="transmembrane region" description="Helical" evidence="1">
    <location>
        <begin position="85"/>
        <end position="105"/>
    </location>
</feature>
<evidence type="ECO:0000259" key="2">
    <source>
        <dbReference type="Pfam" id="PF09922"/>
    </source>
</evidence>
<protein>
    <recommendedName>
        <fullName evidence="6">Cell wall-active antibiotics response LiaF-like C-terminal domain-containing protein</fullName>
    </recommendedName>
</protein>
<comment type="caution">
    <text evidence="4">The sequence shown here is derived from an EMBL/GenBank/DDBJ whole genome shotgun (WGS) entry which is preliminary data.</text>
</comment>
<reference evidence="4" key="2">
    <citation type="journal article" date="2021" name="Sci. Rep.">
        <title>The distribution of antibiotic resistance genes in chicken gut microbiota commensals.</title>
        <authorList>
            <person name="Juricova H."/>
            <person name="Matiasovicova J."/>
            <person name="Kubasova T."/>
            <person name="Cejkova D."/>
            <person name="Rychlik I."/>
        </authorList>
    </citation>
    <scope>NUCLEOTIDE SEQUENCE</scope>
    <source>
        <strain evidence="4">An559</strain>
    </source>
</reference>
<keyword evidence="1" id="KW-0812">Transmembrane</keyword>
<name>A0A938XAA3_9FIRM</name>
<accession>A0A938XAA3</accession>
<evidence type="ECO:0000259" key="3">
    <source>
        <dbReference type="Pfam" id="PF22570"/>
    </source>
</evidence>
<keyword evidence="1" id="KW-0472">Membrane</keyword>
<dbReference type="InterPro" id="IPR054331">
    <property type="entry name" value="LiaF_TM"/>
</dbReference>
<feature type="transmembrane region" description="Helical" evidence="1">
    <location>
        <begin position="32"/>
        <end position="51"/>
    </location>
</feature>
<proteinExistence type="predicted"/>
<feature type="domain" description="LiaF transmembrane" evidence="3">
    <location>
        <begin position="8"/>
        <end position="102"/>
    </location>
</feature>
<evidence type="ECO:0000313" key="4">
    <source>
        <dbReference type="EMBL" id="MBM6922005.1"/>
    </source>
</evidence>
<dbReference type="Pfam" id="PF22570">
    <property type="entry name" value="LiaF-TM"/>
    <property type="match status" value="1"/>
</dbReference>
<dbReference type="Pfam" id="PF09922">
    <property type="entry name" value="LiaF-like_C"/>
    <property type="match status" value="1"/>
</dbReference>
<feature type="transmembrane region" description="Helical" evidence="1">
    <location>
        <begin position="7"/>
        <end position="26"/>
    </location>
</feature>
<dbReference type="RefSeq" id="WP_087378623.1">
    <property type="nucleotide sequence ID" value="NZ_JACJKY010000040.1"/>
</dbReference>